<proteinExistence type="predicted"/>
<comment type="caution">
    <text evidence="1">The sequence shown here is derived from an EMBL/GenBank/DDBJ whole genome shotgun (WGS) entry which is preliminary data.</text>
</comment>
<dbReference type="OMA" id="CGASETY"/>
<dbReference type="EMBL" id="MJEQ01037188">
    <property type="protein sequence ID" value="OIT02448.1"/>
    <property type="molecule type" value="Genomic_DNA"/>
</dbReference>
<organism evidence="1 2">
    <name type="scientific">Nicotiana attenuata</name>
    <name type="common">Coyote tobacco</name>
    <dbReference type="NCBI Taxonomy" id="49451"/>
    <lineage>
        <taxon>Eukaryota</taxon>
        <taxon>Viridiplantae</taxon>
        <taxon>Streptophyta</taxon>
        <taxon>Embryophyta</taxon>
        <taxon>Tracheophyta</taxon>
        <taxon>Spermatophyta</taxon>
        <taxon>Magnoliopsida</taxon>
        <taxon>eudicotyledons</taxon>
        <taxon>Gunneridae</taxon>
        <taxon>Pentapetalae</taxon>
        <taxon>asterids</taxon>
        <taxon>lamiids</taxon>
        <taxon>Solanales</taxon>
        <taxon>Solanaceae</taxon>
        <taxon>Nicotianoideae</taxon>
        <taxon>Nicotianeae</taxon>
        <taxon>Nicotiana</taxon>
    </lineage>
</organism>
<dbReference type="Gramene" id="OIT02448">
    <property type="protein sequence ID" value="OIT02448"/>
    <property type="gene ID" value="A4A49_34049"/>
</dbReference>
<sequence length="97" mass="11204">MASDKAEICEVSETYKSCQEECYDDGERRHQQEYDEESCRVEVEHRSMGKALAHRAIYGSTSRRGRSARNLRNVNYLIKTLPSRLSKVSLADQPQHN</sequence>
<reference evidence="1" key="1">
    <citation type="submission" date="2016-11" db="EMBL/GenBank/DDBJ databases">
        <title>The genome of Nicotiana attenuata.</title>
        <authorList>
            <person name="Xu S."/>
            <person name="Brockmoeller T."/>
            <person name="Gaquerel E."/>
            <person name="Navarro A."/>
            <person name="Kuhl H."/>
            <person name="Gase K."/>
            <person name="Ling Z."/>
            <person name="Zhou W."/>
            <person name="Kreitzer C."/>
            <person name="Stanke M."/>
            <person name="Tang H."/>
            <person name="Lyons E."/>
            <person name="Pandey P."/>
            <person name="Pandey S.P."/>
            <person name="Timmermann B."/>
            <person name="Baldwin I.T."/>
        </authorList>
    </citation>
    <scope>NUCLEOTIDE SEQUENCE [LARGE SCALE GENOMIC DNA]</scope>
    <source>
        <strain evidence="1">UT</strain>
    </source>
</reference>
<name>A0A1J6IPG2_NICAT</name>
<protein>
    <submittedName>
        <fullName evidence="1">Uncharacterized protein</fullName>
    </submittedName>
</protein>
<gene>
    <name evidence="1" type="ORF">A4A49_34049</name>
</gene>
<evidence type="ECO:0000313" key="2">
    <source>
        <dbReference type="Proteomes" id="UP000187609"/>
    </source>
</evidence>
<accession>A0A1J6IPG2</accession>
<dbReference type="AlphaFoldDB" id="A0A1J6IPG2"/>
<keyword evidence="2" id="KW-1185">Reference proteome</keyword>
<evidence type="ECO:0000313" key="1">
    <source>
        <dbReference type="EMBL" id="OIT02448.1"/>
    </source>
</evidence>
<dbReference type="Proteomes" id="UP000187609">
    <property type="component" value="Unassembled WGS sequence"/>
</dbReference>